<evidence type="ECO:0008006" key="2">
    <source>
        <dbReference type="Google" id="ProtNLM"/>
    </source>
</evidence>
<dbReference type="InterPro" id="IPR050723">
    <property type="entry name" value="CFA/CMAS"/>
</dbReference>
<dbReference type="AlphaFoldDB" id="A0A8H8CLR1"/>
<dbReference type="Pfam" id="PF02353">
    <property type="entry name" value="CMAS"/>
    <property type="match status" value="1"/>
</dbReference>
<protein>
    <recommendedName>
        <fullName evidence="2">Cyclopropane-fatty-acyl-phospholipid synthase</fullName>
    </recommendedName>
</protein>
<dbReference type="CDD" id="cd02440">
    <property type="entry name" value="AdoMet_MTases"/>
    <property type="match status" value="1"/>
</dbReference>
<dbReference type="PANTHER" id="PTHR43667">
    <property type="entry name" value="CYCLOPROPANE-FATTY-ACYL-PHOSPHOLIPID SYNTHASE"/>
    <property type="match status" value="1"/>
</dbReference>
<dbReference type="Gene3D" id="3.40.50.150">
    <property type="entry name" value="Vaccinia Virus protein VP39"/>
    <property type="match status" value="1"/>
</dbReference>
<dbReference type="EMBL" id="JAFIQS010000004">
    <property type="protein sequence ID" value="KAG5170058.1"/>
    <property type="molecule type" value="Genomic_DNA"/>
</dbReference>
<dbReference type="PANTHER" id="PTHR43667:SF2">
    <property type="entry name" value="FATTY ACID C-METHYL TRANSFERASE"/>
    <property type="match status" value="1"/>
</dbReference>
<gene>
    <name evidence="1" type="ORF">JR316_004442</name>
</gene>
<evidence type="ECO:0000313" key="1">
    <source>
        <dbReference type="EMBL" id="KAG5170058.1"/>
    </source>
</evidence>
<organism evidence="1">
    <name type="scientific">Psilocybe cubensis</name>
    <name type="common">Psychedelic mushroom</name>
    <name type="synonym">Stropharia cubensis</name>
    <dbReference type="NCBI Taxonomy" id="181762"/>
    <lineage>
        <taxon>Eukaryota</taxon>
        <taxon>Fungi</taxon>
        <taxon>Dikarya</taxon>
        <taxon>Basidiomycota</taxon>
        <taxon>Agaricomycotina</taxon>
        <taxon>Agaricomycetes</taxon>
        <taxon>Agaricomycetidae</taxon>
        <taxon>Agaricales</taxon>
        <taxon>Agaricineae</taxon>
        <taxon>Strophariaceae</taxon>
        <taxon>Psilocybe</taxon>
    </lineage>
</organism>
<proteinExistence type="predicted"/>
<dbReference type="SUPFAM" id="SSF53335">
    <property type="entry name" value="S-adenosyl-L-methionine-dependent methyltransferases"/>
    <property type="match status" value="1"/>
</dbReference>
<accession>A0A8H8CLR1</accession>
<reference evidence="1" key="1">
    <citation type="submission" date="2021-02" db="EMBL/GenBank/DDBJ databases">
        <title>Psilocybe cubensis genome.</title>
        <authorList>
            <person name="Mckernan K.J."/>
            <person name="Crawford S."/>
            <person name="Trippe A."/>
            <person name="Kane L.T."/>
            <person name="Mclaughlin S."/>
        </authorList>
    </citation>
    <scope>NUCLEOTIDE SEQUENCE [LARGE SCALE GENOMIC DNA]</scope>
    <source>
        <strain evidence="1">MGC-MH-2018</strain>
    </source>
</reference>
<sequence>MTSSSTYAALTPPSLYQLKSYLTVIVWDYVITFARNRVLSALQEGVTRGRLDLYDAAIGQRTFGSLDEGEQTPPVTLIIRSEMFWLRILLSYDIGFSEAYMAGEFETSDLKALLNLYIDNLDQLGGLSSPFYKLLRCFDVVTTFFLSHGITKSIENVAGYNASNEMYRAFLSKEMMYSCPIWGKEEGGVRGDLEGHRRPGDLEDAQARKIAYILDKARLRPGDRLLEIGSGWGGLAIAAAKMGCTVDTITISVEQQRGAEENIRRANVQDRVTVHFMDYRHMPPHFEKAFDACVSTEMLEAVGARNMKVYLSQIDWALKDDKATVVLTSTTYPESTYTPYQ</sequence>
<name>A0A8H8CLR1_PSICU</name>
<dbReference type="InterPro" id="IPR029063">
    <property type="entry name" value="SAM-dependent_MTases_sf"/>
</dbReference>
<comment type="caution">
    <text evidence="1">The sequence shown here is derived from an EMBL/GenBank/DDBJ whole genome shotgun (WGS) entry which is preliminary data.</text>
</comment>
<dbReference type="OrthoDB" id="8300214at2759"/>